<dbReference type="SMART" id="SM00857">
    <property type="entry name" value="Resolvase"/>
    <property type="match status" value="1"/>
</dbReference>
<dbReference type="PANTHER" id="PTHR30461">
    <property type="entry name" value="DNA-INVERTASE FROM LAMBDOID PROPHAGE"/>
    <property type="match status" value="1"/>
</dbReference>
<dbReference type="RefSeq" id="WP_034421026.1">
    <property type="nucleotide sequence ID" value="NZ_CP045798.1"/>
</dbReference>
<feature type="domain" description="Resolvase/invertase-type recombinase catalytic" evidence="2">
    <location>
        <begin position="29"/>
        <end position="177"/>
    </location>
</feature>
<dbReference type="GO" id="GO:0003677">
    <property type="term" value="F:DNA binding"/>
    <property type="evidence" value="ECO:0007669"/>
    <property type="project" value="InterPro"/>
</dbReference>
<dbReference type="Proteomes" id="UP000515847">
    <property type="component" value="Chromosome"/>
</dbReference>
<dbReference type="InterPro" id="IPR036162">
    <property type="entry name" value="Resolvase-like_N_sf"/>
</dbReference>
<sequence>MAMGQRTVSVIPANPIYDFKEKAKIKKLRVAAYCRVSTELEEQQSSYQAQVDYYTMEIMKNPGWKFAGIYADEGISGTSTKNRTGFNKLIEDCMAGKIDLVLTKSISRFARNTLDCIQYIRKLKEKNIGVFFEKENVNTLDSTGEFLITILGSLAQEESRSLSTNTRWGVVRRFEKGQVMVNHNKFLGYTKNEAGELVIVPEEAEIVRLIFRLYLEGLSITQIKKYLEENGIKTVTGKNQWSTTTINNMLSNEKYMGDALLQKSYTVDYLTKKRVKNNGIVPQYYVEDSHQPIISKDLFHRIQEEKARRANIKKSAEKRTKTDSGKYSSIYALTELLICGECGKPYRRVSWTAYSEKRIVWRCLNRLEYGKKHCQKSPTIDEEVLHRAIMDAFNSLIQDKRDFMDTLQSNIQMVMSNRTKRMDIARIEERITELKKEMISFVEENARCGADNTDFDEHYAKISSELKELQKKKTQYTEQEARQDGFQRRIEDMKKFLSSADCNLSEFDNQLVRQLIQSIKVVSKDKILIKFKSGLEMEQTLSEK</sequence>
<protein>
    <submittedName>
        <fullName evidence="4">Recombinase family protein</fullName>
    </submittedName>
</protein>
<dbReference type="EMBL" id="CP045798">
    <property type="protein sequence ID" value="QNB47762.1"/>
    <property type="molecule type" value="Genomic_DNA"/>
</dbReference>
<accession>A0A7G6E6Q8</accession>
<evidence type="ECO:0000313" key="5">
    <source>
        <dbReference type="Proteomes" id="UP000515847"/>
    </source>
</evidence>
<evidence type="ECO:0000259" key="2">
    <source>
        <dbReference type="PROSITE" id="PS51736"/>
    </source>
</evidence>
<keyword evidence="5" id="KW-1185">Reference proteome</keyword>
<dbReference type="InterPro" id="IPR011109">
    <property type="entry name" value="DNA_bind_recombinase_dom"/>
</dbReference>
<reference evidence="4 5" key="1">
    <citation type="journal article" date="2019" name="Front. Microbiol.">
        <title>Thermoanaerosceptrum fracticalcis gen. nov. sp. nov., a Novel Fumarate-Fermenting Microorganism From a Deep Fractured Carbonate Aquifer of the US Great Basin.</title>
        <authorList>
            <person name="Hamilton-Brehm S.D."/>
            <person name="Stewart L.E."/>
            <person name="Zavarin M."/>
            <person name="Caldwell M."/>
            <person name="Lawson P.A."/>
            <person name="Onstott T.C."/>
            <person name="Grzymski J."/>
            <person name="Neveux I."/>
            <person name="Lollar B.S."/>
            <person name="Russell C.E."/>
            <person name="Moser D.P."/>
        </authorList>
    </citation>
    <scope>NUCLEOTIDE SEQUENCE [LARGE SCALE GENOMIC DNA]</scope>
    <source>
        <strain evidence="4 5">DRI-13</strain>
    </source>
</reference>
<dbReference type="Pfam" id="PF13408">
    <property type="entry name" value="Zn_ribbon_recom"/>
    <property type="match status" value="1"/>
</dbReference>
<gene>
    <name evidence="4" type="ORF">BR63_16680</name>
</gene>
<name>A0A7G6E6Q8_THEFR</name>
<evidence type="ECO:0000313" key="4">
    <source>
        <dbReference type="EMBL" id="QNB47762.1"/>
    </source>
</evidence>
<dbReference type="AlphaFoldDB" id="A0A7G6E6Q8"/>
<dbReference type="OrthoDB" id="2048832at2"/>
<keyword evidence="1" id="KW-0175">Coiled coil</keyword>
<feature type="domain" description="Recombinase" evidence="3">
    <location>
        <begin position="186"/>
        <end position="312"/>
    </location>
</feature>
<dbReference type="Pfam" id="PF00239">
    <property type="entry name" value="Resolvase"/>
    <property type="match status" value="1"/>
</dbReference>
<dbReference type="InterPro" id="IPR038109">
    <property type="entry name" value="DNA_bind_recomb_sf"/>
</dbReference>
<dbReference type="Pfam" id="PF07508">
    <property type="entry name" value="Recombinase"/>
    <property type="match status" value="1"/>
</dbReference>
<dbReference type="InterPro" id="IPR025827">
    <property type="entry name" value="Zn_ribbon_recom_dom"/>
</dbReference>
<dbReference type="Gene3D" id="3.90.1750.20">
    <property type="entry name" value="Putative Large Serine Recombinase, Chain B, Domain 2"/>
    <property type="match status" value="1"/>
</dbReference>
<dbReference type="CDD" id="cd00338">
    <property type="entry name" value="Ser_Recombinase"/>
    <property type="match status" value="1"/>
</dbReference>
<dbReference type="PROSITE" id="PS51736">
    <property type="entry name" value="RECOMBINASES_3"/>
    <property type="match status" value="1"/>
</dbReference>
<dbReference type="KEGG" id="tfr:BR63_16680"/>
<dbReference type="PROSITE" id="PS51737">
    <property type="entry name" value="RECOMBINASE_DNA_BIND"/>
    <property type="match status" value="1"/>
</dbReference>
<organism evidence="4 5">
    <name type="scientific">Thermanaerosceptrum fracticalcis</name>
    <dbReference type="NCBI Taxonomy" id="1712410"/>
    <lineage>
        <taxon>Bacteria</taxon>
        <taxon>Bacillati</taxon>
        <taxon>Bacillota</taxon>
        <taxon>Clostridia</taxon>
        <taxon>Eubacteriales</taxon>
        <taxon>Peptococcaceae</taxon>
        <taxon>Thermanaerosceptrum</taxon>
    </lineage>
</organism>
<dbReference type="InterPro" id="IPR050639">
    <property type="entry name" value="SSR_resolvase"/>
</dbReference>
<dbReference type="InterPro" id="IPR006119">
    <property type="entry name" value="Resolv_N"/>
</dbReference>
<proteinExistence type="predicted"/>
<feature type="coiled-coil region" evidence="1">
    <location>
        <begin position="417"/>
        <end position="479"/>
    </location>
</feature>
<dbReference type="SUPFAM" id="SSF53041">
    <property type="entry name" value="Resolvase-like"/>
    <property type="match status" value="1"/>
</dbReference>
<dbReference type="PANTHER" id="PTHR30461:SF23">
    <property type="entry name" value="DNA RECOMBINASE-RELATED"/>
    <property type="match status" value="1"/>
</dbReference>
<dbReference type="GO" id="GO:0000150">
    <property type="term" value="F:DNA strand exchange activity"/>
    <property type="evidence" value="ECO:0007669"/>
    <property type="project" value="InterPro"/>
</dbReference>
<evidence type="ECO:0000259" key="3">
    <source>
        <dbReference type="PROSITE" id="PS51737"/>
    </source>
</evidence>
<evidence type="ECO:0000256" key="1">
    <source>
        <dbReference type="SAM" id="Coils"/>
    </source>
</evidence>
<dbReference type="Gene3D" id="3.40.50.1390">
    <property type="entry name" value="Resolvase, N-terminal catalytic domain"/>
    <property type="match status" value="1"/>
</dbReference>